<dbReference type="InterPro" id="IPR037165">
    <property type="entry name" value="AldOxase/xan_DH_Mopterin-bd_sf"/>
</dbReference>
<dbReference type="PANTHER" id="PTHR11908">
    <property type="entry name" value="XANTHINE DEHYDROGENASE"/>
    <property type="match status" value="1"/>
</dbReference>
<dbReference type="InterPro" id="IPR008274">
    <property type="entry name" value="AldOxase/xan_DH_MoCoBD1"/>
</dbReference>
<protein>
    <submittedName>
        <fullName evidence="2">CO or xanthine dehydrogenase, Mo-binding subunit</fullName>
    </submittedName>
</protein>
<evidence type="ECO:0000259" key="1">
    <source>
        <dbReference type="SMART" id="SM01008"/>
    </source>
</evidence>
<dbReference type="GO" id="GO:0005506">
    <property type="term" value="F:iron ion binding"/>
    <property type="evidence" value="ECO:0007669"/>
    <property type="project" value="InterPro"/>
</dbReference>
<dbReference type="InterPro" id="IPR036856">
    <property type="entry name" value="Ald_Oxase/Xan_DH_a/b_sf"/>
</dbReference>
<evidence type="ECO:0000313" key="3">
    <source>
        <dbReference type="Proteomes" id="UP000243904"/>
    </source>
</evidence>
<dbReference type="SUPFAM" id="SSF56003">
    <property type="entry name" value="Molybdenum cofactor-binding domain"/>
    <property type="match status" value="1"/>
</dbReference>
<dbReference type="SMART" id="SM01008">
    <property type="entry name" value="Ald_Xan_dh_C"/>
    <property type="match status" value="1"/>
</dbReference>
<keyword evidence="3" id="KW-1185">Reference proteome</keyword>
<dbReference type="InterPro" id="IPR000674">
    <property type="entry name" value="Ald_Oxase/Xan_DH_a/b"/>
</dbReference>
<dbReference type="GO" id="GO:0016491">
    <property type="term" value="F:oxidoreductase activity"/>
    <property type="evidence" value="ECO:0007669"/>
    <property type="project" value="InterPro"/>
</dbReference>
<dbReference type="Pfam" id="PF01315">
    <property type="entry name" value="Ald_Xan_dh_C"/>
    <property type="match status" value="1"/>
</dbReference>
<name>A0A1H1V5U7_9BRAD</name>
<gene>
    <name evidence="2" type="ORF">SAMN05444158_3260</name>
</gene>
<dbReference type="SUPFAM" id="SSF54665">
    <property type="entry name" value="CO dehydrogenase molybdoprotein N-domain-like"/>
    <property type="match status" value="1"/>
</dbReference>
<feature type="domain" description="Aldehyde oxidase/xanthine dehydrogenase a/b hammerhead" evidence="1">
    <location>
        <begin position="19"/>
        <end position="125"/>
    </location>
</feature>
<proteinExistence type="predicted"/>
<reference evidence="3" key="1">
    <citation type="submission" date="2016-10" db="EMBL/GenBank/DDBJ databases">
        <authorList>
            <person name="Varghese N."/>
            <person name="Submissions S."/>
        </authorList>
    </citation>
    <scope>NUCLEOTIDE SEQUENCE [LARGE SCALE GENOMIC DNA]</scope>
    <source>
        <strain evidence="3">GAS369</strain>
    </source>
</reference>
<dbReference type="InterPro" id="IPR046867">
    <property type="entry name" value="AldOxase/xan_DH_MoCoBD2"/>
</dbReference>
<dbReference type="EMBL" id="LT629750">
    <property type="protein sequence ID" value="SDS80065.1"/>
    <property type="molecule type" value="Genomic_DNA"/>
</dbReference>
<dbReference type="InterPro" id="IPR016208">
    <property type="entry name" value="Ald_Oxase/xanthine_DH-like"/>
</dbReference>
<dbReference type="Gene3D" id="3.90.1170.50">
    <property type="entry name" value="Aldehyde oxidase/xanthine dehydrogenase, a/b hammerhead"/>
    <property type="match status" value="1"/>
</dbReference>
<dbReference type="Pfam" id="PF02738">
    <property type="entry name" value="MoCoBD_1"/>
    <property type="match status" value="1"/>
</dbReference>
<dbReference type="Pfam" id="PF20256">
    <property type="entry name" value="MoCoBD_2"/>
    <property type="match status" value="1"/>
</dbReference>
<dbReference type="AlphaFoldDB" id="A0A1H1V5U7"/>
<sequence length="752" mass="79715">MSATYNMSSVRPDLIEKVTGRAEYITDLTVPDMLHGFVVRSPAVHARIVSIDTSAARSMDGVVDVLIGEDVASFGCWGVVLKDRPIIAVDRVRYVGEPVAIVIAETIEIAENAAELVDVGYEELPRAATIQKAMADGAPLIHEHHENLQDFYFKGGAKPTQGSNIFHTYRNNVGDVDAAEAAAAYVHEDHFTFPAISHFAMEPHTVIADFKGDSLTVWAGAQTPTAVQKVLSRLFGLQLAKVRVIVPFVGGGFGGKASVKIEPLVAGASWKVQRPVRVAQSISDSMLTCRRLGAEVTIRTAVDAKGRILAKSAKLLLDGGAYSDTGSAVATKSANRIIGPYAVPNLRLEASAVYTNTVPGAAFRSIGGPQAVWAKESHMDNVAAAIGMDPAEFRLKNLAARGERTRPDLRALDMDMSELMGRVTQSFASESQASNRRSRGMAVAATDPANTPIANAIVRLKIDGSILVSVSSIEVGQGAHATMARIAAQTLKQPFSAVSTLRTDTAVAPYDWGTGASRSTVVVGLSVENAALDAADQILDMVVDVWELPKESLSLVDGGVSTGSEVLTFHQIFHRTLGVDSGEVVGRGAITPRSKKGALAESPLFWETSAGLAEIVVDEDTGEIHVPRYASAADVGRVIDRVAAEGQDEGAAAMGFGHALYEQLEFEDGQPVNATPIDYTIPRISDVPPVFDTILVENGDGPGPGGAKGMGEGAILPVAPAIANALFSAYGIRITDLPMTPEKVWRALQKRK</sequence>
<dbReference type="Gene3D" id="3.30.365.10">
    <property type="entry name" value="Aldehyde oxidase/xanthine dehydrogenase, molybdopterin binding domain"/>
    <property type="match status" value="4"/>
</dbReference>
<organism evidence="2 3">
    <name type="scientific">Bradyrhizobium canariense</name>
    <dbReference type="NCBI Taxonomy" id="255045"/>
    <lineage>
        <taxon>Bacteria</taxon>
        <taxon>Pseudomonadati</taxon>
        <taxon>Pseudomonadota</taxon>
        <taxon>Alphaproteobacteria</taxon>
        <taxon>Hyphomicrobiales</taxon>
        <taxon>Nitrobacteraceae</taxon>
        <taxon>Bradyrhizobium</taxon>
    </lineage>
</organism>
<dbReference type="PANTHER" id="PTHR11908:SF157">
    <property type="entry name" value="XANTHINE DEHYDROGENASE SUBUNIT D-RELATED"/>
    <property type="match status" value="1"/>
</dbReference>
<accession>A0A1H1V5U7</accession>
<dbReference type="Proteomes" id="UP000243904">
    <property type="component" value="Chromosome I"/>
</dbReference>
<evidence type="ECO:0000313" key="2">
    <source>
        <dbReference type="EMBL" id="SDS80065.1"/>
    </source>
</evidence>